<organism evidence="18 19">
    <name type="scientific">Salvia divinorum</name>
    <name type="common">Maria pastora</name>
    <name type="synonym">Diviner's sage</name>
    <dbReference type="NCBI Taxonomy" id="28513"/>
    <lineage>
        <taxon>Eukaryota</taxon>
        <taxon>Viridiplantae</taxon>
        <taxon>Streptophyta</taxon>
        <taxon>Embryophyta</taxon>
        <taxon>Tracheophyta</taxon>
        <taxon>Spermatophyta</taxon>
        <taxon>Magnoliopsida</taxon>
        <taxon>eudicotyledons</taxon>
        <taxon>Gunneridae</taxon>
        <taxon>Pentapetalae</taxon>
        <taxon>asterids</taxon>
        <taxon>lamiids</taxon>
        <taxon>Lamiales</taxon>
        <taxon>Lamiaceae</taxon>
        <taxon>Nepetoideae</taxon>
        <taxon>Mentheae</taxon>
        <taxon>Salviinae</taxon>
        <taxon>Salvia</taxon>
        <taxon>Salvia subgen. Calosphace</taxon>
    </lineage>
</organism>
<dbReference type="FunFam" id="3.30.40.10:FF:000187">
    <property type="entry name" value="E3 ubiquitin-protein ligase ATL6"/>
    <property type="match status" value="1"/>
</dbReference>
<evidence type="ECO:0000256" key="3">
    <source>
        <dbReference type="ARBA" id="ARBA00004906"/>
    </source>
</evidence>
<keyword evidence="6 16" id="KW-0812">Transmembrane</keyword>
<accession>A0ABD1GYX5</accession>
<evidence type="ECO:0000313" key="18">
    <source>
        <dbReference type="EMBL" id="KAL1549372.1"/>
    </source>
</evidence>
<evidence type="ECO:0000256" key="11">
    <source>
        <dbReference type="ARBA" id="ARBA00022989"/>
    </source>
</evidence>
<gene>
    <name evidence="18" type="ORF">AAHA92_17486</name>
</gene>
<dbReference type="InterPro" id="IPR044600">
    <property type="entry name" value="ATL1/ATL16-like"/>
</dbReference>
<dbReference type="EC" id="2.3.2.27" evidence="4"/>
<feature type="region of interest" description="Disordered" evidence="15">
    <location>
        <begin position="144"/>
        <end position="172"/>
    </location>
</feature>
<dbReference type="Pfam" id="PF13639">
    <property type="entry name" value="zf-RING_2"/>
    <property type="match status" value="1"/>
</dbReference>
<dbReference type="SUPFAM" id="SSF57850">
    <property type="entry name" value="RING/U-box"/>
    <property type="match status" value="1"/>
</dbReference>
<evidence type="ECO:0000256" key="2">
    <source>
        <dbReference type="ARBA" id="ARBA00004167"/>
    </source>
</evidence>
<evidence type="ECO:0000256" key="7">
    <source>
        <dbReference type="ARBA" id="ARBA00022723"/>
    </source>
</evidence>
<keyword evidence="5" id="KW-0808">Transferase</keyword>
<reference evidence="18 19" key="1">
    <citation type="submission" date="2024-06" db="EMBL/GenBank/DDBJ databases">
        <title>A chromosome level genome sequence of Diviner's sage (Salvia divinorum).</title>
        <authorList>
            <person name="Ford S.A."/>
            <person name="Ro D.-K."/>
            <person name="Ness R.W."/>
            <person name="Phillips M.A."/>
        </authorList>
    </citation>
    <scope>NUCLEOTIDE SEQUENCE [LARGE SCALE GENOMIC DNA]</scope>
    <source>
        <strain evidence="18">SAF-2024a</strain>
        <tissue evidence="18">Leaf</tissue>
    </source>
</reference>
<evidence type="ECO:0000256" key="14">
    <source>
        <dbReference type="PROSITE-ProRule" id="PRU00175"/>
    </source>
</evidence>
<comment type="caution">
    <text evidence="18">The sequence shown here is derived from an EMBL/GenBank/DDBJ whole genome shotgun (WGS) entry which is preliminary data.</text>
</comment>
<comment type="similarity">
    <text evidence="13">Belongs to the RING-type zinc finger family. ATL subfamily.</text>
</comment>
<evidence type="ECO:0000256" key="13">
    <source>
        <dbReference type="ARBA" id="ARBA00024209"/>
    </source>
</evidence>
<keyword evidence="11 16" id="KW-1133">Transmembrane helix</keyword>
<dbReference type="InterPro" id="IPR001841">
    <property type="entry name" value="Znf_RING"/>
</dbReference>
<evidence type="ECO:0000256" key="1">
    <source>
        <dbReference type="ARBA" id="ARBA00000900"/>
    </source>
</evidence>
<evidence type="ECO:0000256" key="8">
    <source>
        <dbReference type="ARBA" id="ARBA00022771"/>
    </source>
</evidence>
<evidence type="ECO:0000256" key="9">
    <source>
        <dbReference type="ARBA" id="ARBA00022786"/>
    </source>
</evidence>
<dbReference type="InterPro" id="IPR013083">
    <property type="entry name" value="Znf_RING/FYVE/PHD"/>
</dbReference>
<proteinExistence type="inferred from homology"/>
<keyword evidence="19" id="KW-1185">Reference proteome</keyword>
<dbReference type="GO" id="GO:0061630">
    <property type="term" value="F:ubiquitin protein ligase activity"/>
    <property type="evidence" value="ECO:0007669"/>
    <property type="project" value="UniProtKB-EC"/>
</dbReference>
<evidence type="ECO:0000256" key="10">
    <source>
        <dbReference type="ARBA" id="ARBA00022833"/>
    </source>
</evidence>
<dbReference type="GO" id="GO:0016020">
    <property type="term" value="C:membrane"/>
    <property type="evidence" value="ECO:0007669"/>
    <property type="project" value="UniProtKB-SubCell"/>
</dbReference>
<comment type="catalytic activity">
    <reaction evidence="1">
        <text>S-ubiquitinyl-[E2 ubiquitin-conjugating enzyme]-L-cysteine + [acceptor protein]-L-lysine = [E2 ubiquitin-conjugating enzyme]-L-cysteine + N(6)-ubiquitinyl-[acceptor protein]-L-lysine.</text>
        <dbReference type="EC" id="2.3.2.27"/>
    </reaction>
</comment>
<evidence type="ECO:0000256" key="4">
    <source>
        <dbReference type="ARBA" id="ARBA00012483"/>
    </source>
</evidence>
<dbReference type="PANTHER" id="PTHR46913">
    <property type="entry name" value="RING-H2 FINGER PROTEIN ATL16"/>
    <property type="match status" value="1"/>
</dbReference>
<dbReference type="PROSITE" id="PS50089">
    <property type="entry name" value="ZF_RING_2"/>
    <property type="match status" value="1"/>
</dbReference>
<sequence>MEGLSSPSMVQSGTNTSLFMSPLLISMLGIVATVIAIMAYHFLLANYCIKRRAAQSATAPPPPTGVDNKVIESIPIVAFSEWKRSGINQGECAVCLGEFEDDDSVRLLPNCTHVFHVSCIDQWFAAHTSCPLCRIPVLRQKTDSAPASPDLAVDPINRGGTGESSATSNSVEPSLMGQSVDLLRHCASLMTQMDQRSSSRLKRSMSMDPSLVVIDLHRTNCPSATSFSTFPRDSIIRSGSLSHCDHKWLNSFSFMVSNASNPILPY</sequence>
<feature type="domain" description="RING-type" evidence="17">
    <location>
        <begin position="92"/>
        <end position="134"/>
    </location>
</feature>
<protein>
    <recommendedName>
        <fullName evidence="4">RING-type E3 ubiquitin transferase</fullName>
        <ecNumber evidence="4">2.3.2.27</ecNumber>
    </recommendedName>
</protein>
<evidence type="ECO:0000259" key="17">
    <source>
        <dbReference type="PROSITE" id="PS50089"/>
    </source>
</evidence>
<evidence type="ECO:0000313" key="19">
    <source>
        <dbReference type="Proteomes" id="UP001567538"/>
    </source>
</evidence>
<comment type="subcellular location">
    <subcellularLocation>
        <location evidence="2">Membrane</location>
        <topology evidence="2">Single-pass membrane protein</topology>
    </subcellularLocation>
</comment>
<dbReference type="AlphaFoldDB" id="A0ABD1GYX5"/>
<evidence type="ECO:0000256" key="15">
    <source>
        <dbReference type="SAM" id="MobiDB-lite"/>
    </source>
</evidence>
<evidence type="ECO:0000256" key="16">
    <source>
        <dbReference type="SAM" id="Phobius"/>
    </source>
</evidence>
<evidence type="ECO:0000256" key="6">
    <source>
        <dbReference type="ARBA" id="ARBA00022692"/>
    </source>
</evidence>
<dbReference type="SMART" id="SM00184">
    <property type="entry name" value="RING"/>
    <property type="match status" value="1"/>
</dbReference>
<dbReference type="EMBL" id="JBEAFC010000007">
    <property type="protein sequence ID" value="KAL1549372.1"/>
    <property type="molecule type" value="Genomic_DNA"/>
</dbReference>
<evidence type="ECO:0000256" key="12">
    <source>
        <dbReference type="ARBA" id="ARBA00023136"/>
    </source>
</evidence>
<keyword evidence="10" id="KW-0862">Zinc</keyword>
<feature type="compositionally biased region" description="Polar residues" evidence="15">
    <location>
        <begin position="163"/>
        <end position="172"/>
    </location>
</feature>
<dbReference type="PANTHER" id="PTHR46913:SF21">
    <property type="entry name" value="RING-TYPE E3 UBIQUITIN TRANSFERASE"/>
    <property type="match status" value="1"/>
</dbReference>
<dbReference type="CDD" id="cd16461">
    <property type="entry name" value="RING-H2_EL5-like"/>
    <property type="match status" value="1"/>
</dbReference>
<keyword evidence="12 16" id="KW-0472">Membrane</keyword>
<keyword evidence="9" id="KW-0833">Ubl conjugation pathway</keyword>
<feature type="transmembrane region" description="Helical" evidence="16">
    <location>
        <begin position="20"/>
        <end position="43"/>
    </location>
</feature>
<dbReference type="Proteomes" id="UP001567538">
    <property type="component" value="Unassembled WGS sequence"/>
</dbReference>
<keyword evidence="8 14" id="KW-0863">Zinc-finger</keyword>
<dbReference type="Gene3D" id="3.30.40.10">
    <property type="entry name" value="Zinc/RING finger domain, C3HC4 (zinc finger)"/>
    <property type="match status" value="1"/>
</dbReference>
<keyword evidence="7" id="KW-0479">Metal-binding</keyword>
<comment type="pathway">
    <text evidence="3">Protein modification; protein ubiquitination.</text>
</comment>
<dbReference type="GO" id="GO:0008270">
    <property type="term" value="F:zinc ion binding"/>
    <property type="evidence" value="ECO:0007669"/>
    <property type="project" value="UniProtKB-KW"/>
</dbReference>
<evidence type="ECO:0000256" key="5">
    <source>
        <dbReference type="ARBA" id="ARBA00022679"/>
    </source>
</evidence>
<name>A0ABD1GYX5_SALDI</name>